<name>A0A9Q3DJF2_9BASI</name>
<protein>
    <submittedName>
        <fullName evidence="2">Uncharacterized protein</fullName>
    </submittedName>
</protein>
<dbReference type="EMBL" id="AVOT02016652">
    <property type="protein sequence ID" value="MBW0502100.1"/>
    <property type="molecule type" value="Genomic_DNA"/>
</dbReference>
<sequence>MLRLHAYKNDLAISQWGAFNMVISIARQLCNSNVQQVSMSIMTPKPTGAMVTNLNCFVFRCCVLYALSRESPAFVPQQQPMLLMLSNKHTRNAHLLSNPSDHASRGVPAPDALARTPLWSTMMKVFLSANGHRDPKQADGNDSGRLGLSPQVSICPPPLLGHHPMVTSLLNRSEVIIWLMKDGDGERTFELGPIVTISCHQWDSNAKTPPNTRSHIFLDRVHPPNHPRMFRLMSRNLRWLRRNPWRNHLVSPNFSSPFLQPSPASPANSRSLIVIDDTPIGCHPPRFPSPHFPLPSKFPQQPPISSPTLQSSSHSHDNVCQEFTNLRPTLMIP</sequence>
<accession>A0A9Q3DJF2</accession>
<organism evidence="2 3">
    <name type="scientific">Austropuccinia psidii MF-1</name>
    <dbReference type="NCBI Taxonomy" id="1389203"/>
    <lineage>
        <taxon>Eukaryota</taxon>
        <taxon>Fungi</taxon>
        <taxon>Dikarya</taxon>
        <taxon>Basidiomycota</taxon>
        <taxon>Pucciniomycotina</taxon>
        <taxon>Pucciniomycetes</taxon>
        <taxon>Pucciniales</taxon>
        <taxon>Sphaerophragmiaceae</taxon>
        <taxon>Austropuccinia</taxon>
    </lineage>
</organism>
<evidence type="ECO:0000313" key="3">
    <source>
        <dbReference type="Proteomes" id="UP000765509"/>
    </source>
</evidence>
<evidence type="ECO:0000256" key="1">
    <source>
        <dbReference type="SAM" id="MobiDB-lite"/>
    </source>
</evidence>
<gene>
    <name evidence="2" type="ORF">O181_041815</name>
</gene>
<keyword evidence="3" id="KW-1185">Reference proteome</keyword>
<reference evidence="2" key="1">
    <citation type="submission" date="2021-03" db="EMBL/GenBank/DDBJ databases">
        <title>Draft genome sequence of rust myrtle Austropuccinia psidii MF-1, a brazilian biotype.</title>
        <authorList>
            <person name="Quecine M.C."/>
            <person name="Pachon D.M.R."/>
            <person name="Bonatelli M.L."/>
            <person name="Correr F.H."/>
            <person name="Franceschini L.M."/>
            <person name="Leite T.F."/>
            <person name="Margarido G.R.A."/>
            <person name="Almeida C.A."/>
            <person name="Ferrarezi J.A."/>
            <person name="Labate C.A."/>
        </authorList>
    </citation>
    <scope>NUCLEOTIDE SEQUENCE</scope>
    <source>
        <strain evidence="2">MF-1</strain>
    </source>
</reference>
<dbReference type="AlphaFoldDB" id="A0A9Q3DJF2"/>
<feature type="region of interest" description="Disordered" evidence="1">
    <location>
        <begin position="293"/>
        <end position="318"/>
    </location>
</feature>
<dbReference type="Proteomes" id="UP000765509">
    <property type="component" value="Unassembled WGS sequence"/>
</dbReference>
<evidence type="ECO:0000313" key="2">
    <source>
        <dbReference type="EMBL" id="MBW0502100.1"/>
    </source>
</evidence>
<comment type="caution">
    <text evidence="2">The sequence shown here is derived from an EMBL/GenBank/DDBJ whole genome shotgun (WGS) entry which is preliminary data.</text>
</comment>
<proteinExistence type="predicted"/>